<dbReference type="Pfam" id="PF12476">
    <property type="entry name" value="DUF3696"/>
    <property type="match status" value="1"/>
</dbReference>
<dbReference type="InterPro" id="IPR022532">
    <property type="entry name" value="DUF3696"/>
</dbReference>
<dbReference type="Proteomes" id="UP000240481">
    <property type="component" value="Unassembled WGS sequence"/>
</dbReference>
<protein>
    <submittedName>
        <fullName evidence="3">DUF3696 domain-containing protein</fullName>
    </submittedName>
</protein>
<feature type="domain" description="DUF3696" evidence="1">
    <location>
        <begin position="394"/>
        <end position="437"/>
    </location>
</feature>
<feature type="domain" description="Endonuclease GajA/Old nuclease/RecF-like AAA" evidence="2">
    <location>
        <begin position="1"/>
        <end position="102"/>
    </location>
</feature>
<accession>A0A0J8VCM2</accession>
<feature type="domain" description="Endonuclease GajA/Old nuclease/RecF-like AAA" evidence="2">
    <location>
        <begin position="278"/>
        <end position="380"/>
    </location>
</feature>
<dbReference type="OrthoDB" id="3322489at2"/>
<dbReference type="EMBL" id="PYLZ01000006">
    <property type="protein sequence ID" value="PSW24175.1"/>
    <property type="molecule type" value="Genomic_DNA"/>
</dbReference>
<dbReference type="PANTHER" id="PTHR43581">
    <property type="entry name" value="ATP/GTP PHOSPHATASE"/>
    <property type="match status" value="1"/>
</dbReference>
<dbReference type="PIRSF" id="PIRSF034888">
    <property type="entry name" value="P-loop_UCP034888"/>
    <property type="match status" value="1"/>
</dbReference>
<evidence type="ECO:0000259" key="1">
    <source>
        <dbReference type="Pfam" id="PF12476"/>
    </source>
</evidence>
<dbReference type="STRING" id="680026.AB733_06655"/>
<dbReference type="InterPro" id="IPR051396">
    <property type="entry name" value="Bact_Antivir_Def_Nuclease"/>
</dbReference>
<dbReference type="Pfam" id="PF13175">
    <property type="entry name" value="AAA_15"/>
    <property type="match status" value="2"/>
</dbReference>
<evidence type="ECO:0000313" key="4">
    <source>
        <dbReference type="Proteomes" id="UP000240481"/>
    </source>
</evidence>
<sequence>MLETIKLNNFKAWEKLEIKFGMVTGLFGTNSSGKSSLIHFLLMLKQSKDNSDRAIAADFGGHDKLVELGTYHDVVFKHDSSRDISWALSWDLPKELKIQDVEKSSTSVLFKASSLEISSSIGLEDKLLGVKALGYDFADHQFSIQRKPDSKDFDLVATGRSKFRFTRTQGRMWKLPKPTKNYLFPDQAKTYYQNADFLSQFEASFEAAMDNIYYLGPLRDYPKRTYQWSGTSPTDVGTRGELTINAILAASTRNEKRSLGYKKHNKSFEEMIAYWLKALGLINSFRVEEVAPNSNIFRTLVKKEAGSSEVGLTDVGFGVSQILPVLVLMYYVPEGSTVLLEQPEIHLHPSVQSELADLILTVSETRNIQVIVESHSEHFIRRLQRRVAESSAEKNDIALYFFSTKQGRANYETLQLDEFGAIHNWPENFFGDEMAEIAATRKAALLKRKAKHDSEQCSE</sequence>
<dbReference type="InterPro" id="IPR027417">
    <property type="entry name" value="P-loop_NTPase"/>
</dbReference>
<reference evidence="3 4" key="1">
    <citation type="submission" date="2018-01" db="EMBL/GenBank/DDBJ databases">
        <title>Whole genome sequencing of Histamine producing bacteria.</title>
        <authorList>
            <person name="Butler K."/>
        </authorList>
    </citation>
    <scope>NUCLEOTIDE SEQUENCE [LARGE SCALE GENOMIC DNA]</scope>
    <source>
        <strain evidence="3 4">DSM 24669</strain>
    </source>
</reference>
<dbReference type="PANTHER" id="PTHR43581:SF2">
    <property type="entry name" value="EXCINUCLEASE ATPASE SUBUNIT"/>
    <property type="match status" value="1"/>
</dbReference>
<keyword evidence="4" id="KW-1185">Reference proteome</keyword>
<dbReference type="InterPro" id="IPR014592">
    <property type="entry name" value="P-loop_UCP034888"/>
</dbReference>
<evidence type="ECO:0000313" key="3">
    <source>
        <dbReference type="EMBL" id="PSW24175.1"/>
    </source>
</evidence>
<gene>
    <name evidence="3" type="ORF">C9I94_12625</name>
</gene>
<evidence type="ECO:0000259" key="2">
    <source>
        <dbReference type="Pfam" id="PF13175"/>
    </source>
</evidence>
<organism evidence="3 4">
    <name type="scientific">Photobacterium swingsii</name>
    <dbReference type="NCBI Taxonomy" id="680026"/>
    <lineage>
        <taxon>Bacteria</taxon>
        <taxon>Pseudomonadati</taxon>
        <taxon>Pseudomonadota</taxon>
        <taxon>Gammaproteobacteria</taxon>
        <taxon>Vibrionales</taxon>
        <taxon>Vibrionaceae</taxon>
        <taxon>Photobacterium</taxon>
    </lineage>
</organism>
<comment type="caution">
    <text evidence="3">The sequence shown here is derived from an EMBL/GenBank/DDBJ whole genome shotgun (WGS) entry which is preliminary data.</text>
</comment>
<name>A0A0J8VCM2_9GAMM</name>
<dbReference type="Gene3D" id="3.40.50.300">
    <property type="entry name" value="P-loop containing nucleotide triphosphate hydrolases"/>
    <property type="match status" value="2"/>
</dbReference>
<dbReference type="RefSeq" id="WP_048898055.1">
    <property type="nucleotide sequence ID" value="NZ_AP024852.1"/>
</dbReference>
<proteinExistence type="predicted"/>
<dbReference type="SUPFAM" id="SSF52540">
    <property type="entry name" value="P-loop containing nucleoside triphosphate hydrolases"/>
    <property type="match status" value="1"/>
</dbReference>
<dbReference type="AlphaFoldDB" id="A0A0J8VCM2"/>
<dbReference type="InterPro" id="IPR041685">
    <property type="entry name" value="AAA_GajA/Old/RecF-like"/>
</dbReference>